<evidence type="ECO:0000256" key="1">
    <source>
        <dbReference type="SAM" id="Phobius"/>
    </source>
</evidence>
<organism evidence="2 3">
    <name type="scientific">Acetobacter estunensis</name>
    <dbReference type="NCBI Taxonomy" id="104097"/>
    <lineage>
        <taxon>Bacteria</taxon>
        <taxon>Pseudomonadati</taxon>
        <taxon>Pseudomonadota</taxon>
        <taxon>Alphaproteobacteria</taxon>
        <taxon>Acetobacterales</taxon>
        <taxon>Acetobacteraceae</taxon>
        <taxon>Acetobacter</taxon>
    </lineage>
</organism>
<comment type="caution">
    <text evidence="2">The sequence shown here is derived from an EMBL/GenBank/DDBJ whole genome shotgun (WGS) entry which is preliminary data.</text>
</comment>
<dbReference type="RefSeq" id="WP_166312736.1">
    <property type="nucleotide sequence ID" value="NZ_WOTH01000002.1"/>
</dbReference>
<feature type="transmembrane region" description="Helical" evidence="1">
    <location>
        <begin position="134"/>
        <end position="154"/>
    </location>
</feature>
<proteinExistence type="predicted"/>
<feature type="transmembrane region" description="Helical" evidence="1">
    <location>
        <begin position="174"/>
        <end position="195"/>
    </location>
</feature>
<keyword evidence="3" id="KW-1185">Reference proteome</keyword>
<feature type="transmembrane region" description="Helical" evidence="1">
    <location>
        <begin position="20"/>
        <end position="44"/>
    </location>
</feature>
<reference evidence="2" key="1">
    <citation type="submission" date="2019-11" db="EMBL/GenBank/DDBJ databases">
        <title>Description of new Acetobacter species.</title>
        <authorList>
            <person name="Cleenwerck I."/>
            <person name="Sombolestani A.S."/>
        </authorList>
    </citation>
    <scope>NUCLEOTIDE SEQUENCE</scope>
    <source>
        <strain evidence="2">LMG 1626</strain>
    </source>
</reference>
<keyword evidence="1" id="KW-1133">Transmembrane helix</keyword>
<accession>A0A967BA63</accession>
<gene>
    <name evidence="2" type="ORF">GOB87_01250</name>
</gene>
<name>A0A967BA63_9PROT</name>
<dbReference type="EMBL" id="WOTH01000002">
    <property type="protein sequence ID" value="NHO52592.1"/>
    <property type="molecule type" value="Genomic_DNA"/>
</dbReference>
<feature type="transmembrane region" description="Helical" evidence="1">
    <location>
        <begin position="51"/>
        <end position="74"/>
    </location>
</feature>
<evidence type="ECO:0000313" key="3">
    <source>
        <dbReference type="Proteomes" id="UP000597459"/>
    </source>
</evidence>
<feature type="transmembrane region" description="Helical" evidence="1">
    <location>
        <begin position="104"/>
        <end position="122"/>
    </location>
</feature>
<keyword evidence="1" id="KW-0812">Transmembrane</keyword>
<dbReference type="Proteomes" id="UP000597459">
    <property type="component" value="Unassembled WGS sequence"/>
</dbReference>
<evidence type="ECO:0008006" key="4">
    <source>
        <dbReference type="Google" id="ProtNLM"/>
    </source>
</evidence>
<keyword evidence="1" id="KW-0472">Membrane</keyword>
<protein>
    <recommendedName>
        <fullName evidence="4">DedA family protein</fullName>
    </recommendedName>
</protein>
<sequence length="204" mass="21603">MSLASSGNLGAWLEAASHEPLAQALAILLGTFILEDGATILTAIAVGDGVVALPLALASLYVGIVTGDAGLYGLGRLAAFWPPARRWAPSGQETVRMGDKPATGWWRGAALFRVIFVCRFIPGTRLPIYTASGFFAAGFRVFLLATIAATFIWTSTLFALSLKIGQVLLDALGAWRWVGVAGFVVAIFLVGRHIARMQSPTSRV</sequence>
<dbReference type="AlphaFoldDB" id="A0A967BA63"/>
<evidence type="ECO:0000313" key="2">
    <source>
        <dbReference type="EMBL" id="NHO52592.1"/>
    </source>
</evidence>